<dbReference type="PANTHER" id="PTHR45937:SF1">
    <property type="entry name" value="ASPARAGINE SYNTHETASE DOMAIN-CONTAINING PROTEIN 1"/>
    <property type="match status" value="1"/>
</dbReference>
<evidence type="ECO:0000256" key="3">
    <source>
        <dbReference type="ARBA" id="ARBA00022962"/>
    </source>
</evidence>
<evidence type="ECO:0008006" key="7">
    <source>
        <dbReference type="Google" id="ProtNLM"/>
    </source>
</evidence>
<dbReference type="AlphaFoldDB" id="A0A0V0QCH3"/>
<feature type="region of interest" description="Disordered" evidence="4">
    <location>
        <begin position="874"/>
        <end position="897"/>
    </location>
</feature>
<name>A0A0V0QCH3_PSEPJ</name>
<dbReference type="EMBL" id="LDAU01000203">
    <property type="protein sequence ID" value="KRW99850.1"/>
    <property type="molecule type" value="Genomic_DNA"/>
</dbReference>
<dbReference type="OrthoDB" id="10252281at2759"/>
<evidence type="ECO:0000256" key="4">
    <source>
        <dbReference type="SAM" id="MobiDB-lite"/>
    </source>
</evidence>
<dbReference type="InterPro" id="IPR029055">
    <property type="entry name" value="Ntn_hydrolases_N"/>
</dbReference>
<keyword evidence="1" id="KW-0028">Amino-acid biosynthesis</keyword>
<dbReference type="CDD" id="cd01991">
    <property type="entry name" value="Asn_synthase_B_C"/>
    <property type="match status" value="1"/>
</dbReference>
<keyword evidence="3" id="KW-0315">Glutamine amidotransferase</keyword>
<dbReference type="Gene3D" id="3.40.50.620">
    <property type="entry name" value="HUPs"/>
    <property type="match status" value="1"/>
</dbReference>
<keyword evidence="6" id="KW-1185">Reference proteome</keyword>
<feature type="compositionally biased region" description="Basic and acidic residues" evidence="4">
    <location>
        <begin position="881"/>
        <end position="897"/>
    </location>
</feature>
<dbReference type="SUPFAM" id="SSF56235">
    <property type="entry name" value="N-terminal nucleophile aminohydrolases (Ntn hydrolases)"/>
    <property type="match status" value="1"/>
</dbReference>
<dbReference type="SUPFAM" id="SSF52402">
    <property type="entry name" value="Adenine nucleotide alpha hydrolases-like"/>
    <property type="match status" value="1"/>
</dbReference>
<feature type="compositionally biased region" description="Basic and acidic residues" evidence="4">
    <location>
        <begin position="339"/>
        <end position="348"/>
    </location>
</feature>
<feature type="compositionally biased region" description="Low complexity" evidence="4">
    <location>
        <begin position="686"/>
        <end position="698"/>
    </location>
</feature>
<dbReference type="InParanoid" id="A0A0V0QCH3"/>
<dbReference type="GO" id="GO:0004066">
    <property type="term" value="F:asparagine synthase (glutamine-hydrolyzing) activity"/>
    <property type="evidence" value="ECO:0007669"/>
    <property type="project" value="InterPro"/>
</dbReference>
<evidence type="ECO:0000256" key="1">
    <source>
        <dbReference type="ARBA" id="ARBA00022605"/>
    </source>
</evidence>
<feature type="region of interest" description="Disordered" evidence="4">
    <location>
        <begin position="671"/>
        <end position="698"/>
    </location>
</feature>
<organism evidence="5 6">
    <name type="scientific">Pseudocohnilembus persalinus</name>
    <name type="common">Ciliate</name>
    <dbReference type="NCBI Taxonomy" id="266149"/>
    <lineage>
        <taxon>Eukaryota</taxon>
        <taxon>Sar</taxon>
        <taxon>Alveolata</taxon>
        <taxon>Ciliophora</taxon>
        <taxon>Intramacronucleata</taxon>
        <taxon>Oligohymenophorea</taxon>
        <taxon>Scuticociliatia</taxon>
        <taxon>Philasterida</taxon>
        <taxon>Pseudocohnilembidae</taxon>
        <taxon>Pseudocohnilembus</taxon>
    </lineage>
</organism>
<feature type="region of interest" description="Disordered" evidence="4">
    <location>
        <begin position="959"/>
        <end position="984"/>
    </location>
</feature>
<evidence type="ECO:0000256" key="2">
    <source>
        <dbReference type="ARBA" id="ARBA00022888"/>
    </source>
</evidence>
<dbReference type="Proteomes" id="UP000054937">
    <property type="component" value="Unassembled WGS sequence"/>
</dbReference>
<keyword evidence="2" id="KW-0061">Asparagine biosynthesis</keyword>
<reference evidence="5 6" key="1">
    <citation type="journal article" date="2015" name="Sci. Rep.">
        <title>Genome of the facultative scuticociliatosis pathogen Pseudocohnilembus persalinus provides insight into its virulence through horizontal gene transfer.</title>
        <authorList>
            <person name="Xiong J."/>
            <person name="Wang G."/>
            <person name="Cheng J."/>
            <person name="Tian M."/>
            <person name="Pan X."/>
            <person name="Warren A."/>
            <person name="Jiang C."/>
            <person name="Yuan D."/>
            <person name="Miao W."/>
        </authorList>
    </citation>
    <scope>NUCLEOTIDE SEQUENCE [LARGE SCALE GENOMIC DNA]</scope>
    <source>
        <strain evidence="5">36N120E</strain>
    </source>
</reference>
<dbReference type="InterPro" id="IPR014729">
    <property type="entry name" value="Rossmann-like_a/b/a_fold"/>
</dbReference>
<dbReference type="GO" id="GO:0006529">
    <property type="term" value="P:asparagine biosynthetic process"/>
    <property type="evidence" value="ECO:0007669"/>
    <property type="project" value="UniProtKB-KW"/>
</dbReference>
<accession>A0A0V0QCH3</accession>
<dbReference type="InterPro" id="IPR001962">
    <property type="entry name" value="Asn_synthase"/>
</dbReference>
<dbReference type="Gene3D" id="3.60.20.10">
    <property type="entry name" value="Glutamine Phosphoribosylpyrophosphate, subunit 1, domain 1"/>
    <property type="match status" value="1"/>
</dbReference>
<gene>
    <name evidence="5" type="ORF">PPERSA_10969</name>
</gene>
<dbReference type="InterPro" id="IPR051857">
    <property type="entry name" value="Asn_synthetase_domain"/>
</dbReference>
<sequence length="984" mass="116907">MCGIFFYLSGLPCRNNVFKFNPYLKYIDNPYTQNNVNDIEQLFGKNFDFIENLVKNELFLEEFYLNEVKNQIQRRGPDFYKMIQVQKSSRFNLQSKDIQDGDYYQKNKKTVQNLGLEKENDNFQNYLLNQKFEVLQEYSGILDNEKQIVDLLKDGEKNVSFQSIDMENLIKNQYSMFFCSSLLYLRGVEQVHMPIQKDGCYLMYNGEIYEENGEQENIQENKKFDFFQNDTQQLFDFLYQEAKIFKEKKNFFQENQDENYAKKIVEKLRTFIADFSFVFYDEFNQKILVSKGLFGKRSLLFGFSQNGFAISSAPIKIKEQKLNKEADQQDEELENNEIQQEKSGNEKINKQFEKEKPELKEFLTTKYFQEFLSGKEKEWVEIPDNVLIIGDLKTDQILNNNNNQQNNFKIEWNQYELGKDKLSCQSQETQILDYLNLMQDQFNEGQKQDQFLKINDIKNLDDQKIKQLNQLMRREKIPKDLIDQVGIQLENSVQRIVENINEYRDYFKGKIQQKKVEGQEIYENQKDLIETQQVFQNQKQQTKSEIAILFSGGLDSALLTYYIDKLIPPWASIDLLNLSFSEKASDRKTAINAYNELKKINPQRKYNFILIDQKIEDIDKYEKEILQIIYPKITHMDFNISLVLHLITKGEGYLYNQDQQYQQKDEGFLEENQDVQSGKKEKKQDQNQNQIDKNQENEQNLILSKNNGLNQIQEMSEKQFVQSGAKIVISGLGADEIFGGYSRYRVSFQRGGFLALQKEMKFDLNRIWIRNLGRDDRAISSNGKEARFPFLDEKLIQEVQKIDFGYFTNFKSQEEMQIEKEENDKKIKEEKKRQFLLNKQKQKELNLKKYQELKNQDQQQKVCIEKQQDNLKELSQQDQNGQKKFDKQKKQEQKQEKQEQLQEKQVYQQQEKQEIKNQTQDFLQVQLSDKRLLRNLAYQIGLQEVSGFKKKAIQFGTGLAKQSNQRSYGSHRKGKGTNTYQINR</sequence>
<proteinExistence type="predicted"/>
<protein>
    <recommendedName>
        <fullName evidence="7">Glutamine amidotransferase type-2 domain-containing protein</fullName>
    </recommendedName>
</protein>
<feature type="region of interest" description="Disordered" evidence="4">
    <location>
        <begin position="324"/>
        <end position="348"/>
    </location>
</feature>
<evidence type="ECO:0000313" key="5">
    <source>
        <dbReference type="EMBL" id="KRW99850.1"/>
    </source>
</evidence>
<dbReference type="PANTHER" id="PTHR45937">
    <property type="entry name" value="ASPARAGINE SYNTHETASE DOMAIN-CONTAINING PROTEIN 1"/>
    <property type="match status" value="1"/>
</dbReference>
<comment type="caution">
    <text evidence="5">The sequence shown here is derived from an EMBL/GenBank/DDBJ whole genome shotgun (WGS) entry which is preliminary data.</text>
</comment>
<evidence type="ECO:0000313" key="6">
    <source>
        <dbReference type="Proteomes" id="UP000054937"/>
    </source>
</evidence>